<dbReference type="PROSITE" id="PS00587">
    <property type="entry name" value="GLYCOSYL_HYDROL_F17"/>
    <property type="match status" value="1"/>
</dbReference>
<keyword evidence="2 5" id="KW-0378">Hydrolase</keyword>
<evidence type="ECO:0008006" key="9">
    <source>
        <dbReference type="Google" id="ProtNLM"/>
    </source>
</evidence>
<dbReference type="EMBL" id="JBBPBK010000006">
    <property type="protein sequence ID" value="KAK9283385.1"/>
    <property type="molecule type" value="Genomic_DNA"/>
</dbReference>
<dbReference type="Proteomes" id="UP001415857">
    <property type="component" value="Unassembled WGS sequence"/>
</dbReference>
<gene>
    <name evidence="7" type="ORF">L1049_011627</name>
</gene>
<feature type="chain" id="PRO_5042919330" description="Glucan endo-1,3-beta-D-glucosidase" evidence="6">
    <location>
        <begin position="26"/>
        <end position="339"/>
    </location>
</feature>
<comment type="caution">
    <text evidence="7">The sequence shown here is derived from an EMBL/GenBank/DDBJ whole genome shotgun (WGS) entry which is preliminary data.</text>
</comment>
<evidence type="ECO:0000256" key="1">
    <source>
        <dbReference type="ARBA" id="ARBA00008773"/>
    </source>
</evidence>
<organism evidence="7 8">
    <name type="scientific">Liquidambar formosana</name>
    <name type="common">Formosan gum</name>
    <dbReference type="NCBI Taxonomy" id="63359"/>
    <lineage>
        <taxon>Eukaryota</taxon>
        <taxon>Viridiplantae</taxon>
        <taxon>Streptophyta</taxon>
        <taxon>Embryophyta</taxon>
        <taxon>Tracheophyta</taxon>
        <taxon>Spermatophyta</taxon>
        <taxon>Magnoliopsida</taxon>
        <taxon>eudicotyledons</taxon>
        <taxon>Gunneridae</taxon>
        <taxon>Pentapetalae</taxon>
        <taxon>Saxifragales</taxon>
        <taxon>Altingiaceae</taxon>
        <taxon>Liquidambar</taxon>
    </lineage>
</organism>
<dbReference type="SUPFAM" id="SSF51445">
    <property type="entry name" value="(Trans)glycosidases"/>
    <property type="match status" value="1"/>
</dbReference>
<dbReference type="Pfam" id="PF00332">
    <property type="entry name" value="Glyco_hydro_17"/>
    <property type="match status" value="1"/>
</dbReference>
<evidence type="ECO:0000313" key="7">
    <source>
        <dbReference type="EMBL" id="KAK9283385.1"/>
    </source>
</evidence>
<dbReference type="Gene3D" id="3.20.20.80">
    <property type="entry name" value="Glycosidases"/>
    <property type="match status" value="1"/>
</dbReference>
<comment type="similarity">
    <text evidence="1 4">Belongs to the glycosyl hydrolase 17 family.</text>
</comment>
<dbReference type="InterPro" id="IPR017853">
    <property type="entry name" value="GH"/>
</dbReference>
<reference evidence="7 8" key="1">
    <citation type="journal article" date="2024" name="Plant J.">
        <title>Genome sequences and population genomics reveal climatic adaptation and genomic divergence between two closely related sweetgum species.</title>
        <authorList>
            <person name="Xu W.Q."/>
            <person name="Ren C.Q."/>
            <person name="Zhang X.Y."/>
            <person name="Comes H.P."/>
            <person name="Liu X.H."/>
            <person name="Li Y.G."/>
            <person name="Kettle C.J."/>
            <person name="Jalonen R."/>
            <person name="Gaisberger H."/>
            <person name="Ma Y.Z."/>
            <person name="Qiu Y.X."/>
        </authorList>
    </citation>
    <scope>NUCLEOTIDE SEQUENCE [LARGE SCALE GENOMIC DNA]</scope>
    <source>
        <strain evidence="7">Hangzhou</strain>
    </source>
</reference>
<keyword evidence="6" id="KW-0732">Signal</keyword>
<evidence type="ECO:0000256" key="3">
    <source>
        <dbReference type="ARBA" id="ARBA00023295"/>
    </source>
</evidence>
<sequence>MAYFWTVLVLFFIATMHSQISITEASDIGVCYGLNGNDLPSPTDVVGLYQKYGITKMRLFEPYPSVLPALRGTQIAVSVGVRNDHVPILASGQEAADSWFANNIAPYLNDIVISHITVGNEIVPGEFAQYVAPAMQSLQNILNARKLANIKVTTAVSMAVLGVSYPPSSGAFSAGASGPMRDILQFLSAHGSPLMANIYPYFPYASEPANIRLDYALFTGSSPMLQDGGLSYSNLFDAMLDALYSAIEKEGVTNVDVVVSESGWPSAGNGEFTTPQLAGTYNKNFIAHVTNNGTPKRPQARITGFIFAMFNENLKPAGVEKHWGLFEPNMQPVYSVFDP</sequence>
<dbReference type="GO" id="GO:0004553">
    <property type="term" value="F:hydrolase activity, hydrolyzing O-glycosyl compounds"/>
    <property type="evidence" value="ECO:0007669"/>
    <property type="project" value="InterPro"/>
</dbReference>
<keyword evidence="8" id="KW-1185">Reference proteome</keyword>
<protein>
    <recommendedName>
        <fullName evidence="9">Glucan endo-1,3-beta-D-glucosidase</fullName>
    </recommendedName>
</protein>
<feature type="signal peptide" evidence="6">
    <location>
        <begin position="1"/>
        <end position="25"/>
    </location>
</feature>
<dbReference type="AlphaFoldDB" id="A0AAP0RYL7"/>
<dbReference type="PANTHER" id="PTHR32227">
    <property type="entry name" value="GLUCAN ENDO-1,3-BETA-GLUCOSIDASE BG1-RELATED-RELATED"/>
    <property type="match status" value="1"/>
</dbReference>
<name>A0AAP0RYL7_LIQFO</name>
<dbReference type="FunFam" id="3.20.20.80:FF:000010">
    <property type="entry name" value="glucan endo-1,3-beta-glucosidase, basic"/>
    <property type="match status" value="1"/>
</dbReference>
<evidence type="ECO:0000256" key="4">
    <source>
        <dbReference type="RuleBase" id="RU004335"/>
    </source>
</evidence>
<evidence type="ECO:0000256" key="6">
    <source>
        <dbReference type="SAM" id="SignalP"/>
    </source>
</evidence>
<dbReference type="InterPro" id="IPR044965">
    <property type="entry name" value="Glyco_hydro_17_plant"/>
</dbReference>
<dbReference type="GO" id="GO:0005975">
    <property type="term" value="P:carbohydrate metabolic process"/>
    <property type="evidence" value="ECO:0007669"/>
    <property type="project" value="InterPro"/>
</dbReference>
<proteinExistence type="inferred from homology"/>
<keyword evidence="3 5" id="KW-0326">Glycosidase</keyword>
<evidence type="ECO:0000256" key="2">
    <source>
        <dbReference type="ARBA" id="ARBA00022801"/>
    </source>
</evidence>
<dbReference type="InterPro" id="IPR000490">
    <property type="entry name" value="Glyco_hydro_17"/>
</dbReference>
<evidence type="ECO:0000313" key="8">
    <source>
        <dbReference type="Proteomes" id="UP001415857"/>
    </source>
</evidence>
<accession>A0AAP0RYL7</accession>
<evidence type="ECO:0000256" key="5">
    <source>
        <dbReference type="RuleBase" id="RU004336"/>
    </source>
</evidence>